<proteinExistence type="predicted"/>
<evidence type="ECO:0000313" key="2">
    <source>
        <dbReference type="EMBL" id="KAL1870864.1"/>
    </source>
</evidence>
<feature type="region of interest" description="Disordered" evidence="1">
    <location>
        <begin position="1"/>
        <end position="39"/>
    </location>
</feature>
<feature type="compositionally biased region" description="Polar residues" evidence="1">
    <location>
        <begin position="12"/>
        <end position="27"/>
    </location>
</feature>
<dbReference type="Proteomes" id="UP001583177">
    <property type="component" value="Unassembled WGS sequence"/>
</dbReference>
<name>A0ABR3X4I1_9PEZI</name>
<gene>
    <name evidence="2" type="ORF">Daus18300_004953</name>
</gene>
<protein>
    <submittedName>
        <fullName evidence="2">Uncharacterized protein</fullName>
    </submittedName>
</protein>
<keyword evidence="3" id="KW-1185">Reference proteome</keyword>
<accession>A0ABR3X4I1</accession>
<organism evidence="2 3">
    <name type="scientific">Diaporthe australafricana</name>
    <dbReference type="NCBI Taxonomy" id="127596"/>
    <lineage>
        <taxon>Eukaryota</taxon>
        <taxon>Fungi</taxon>
        <taxon>Dikarya</taxon>
        <taxon>Ascomycota</taxon>
        <taxon>Pezizomycotina</taxon>
        <taxon>Sordariomycetes</taxon>
        <taxon>Sordariomycetidae</taxon>
        <taxon>Diaporthales</taxon>
        <taxon>Diaporthaceae</taxon>
        <taxon>Diaporthe</taxon>
    </lineage>
</organism>
<evidence type="ECO:0000313" key="3">
    <source>
        <dbReference type="Proteomes" id="UP001583177"/>
    </source>
</evidence>
<evidence type="ECO:0000256" key="1">
    <source>
        <dbReference type="SAM" id="MobiDB-lite"/>
    </source>
</evidence>
<sequence length="462" mass="50643">MSKFKSGYPTDKSLSGDSSTDVHSNAYSIPGKAPMTPPISKMENFRQRLEKAKAEQDQSYFITGEGKEAGVWCNLGKLTRLVGSFQRDGGPGIKKFWYSQDCTPENLVDNVSKSTLVAIDIGNHQSETAVDVGIAILPAFPDYLLDAPLKEGVAGLLKYGARIHNFCTPTQGPLPVTDFEPLRFGTEETLEIEEIEGALVKMLQQAKREAGGLGNELVLILFCAGGDLKAITRLFPKIVPLFTWWTDVQVIATKMVTGSADGDAPKRTSPSLGETLAALGHRNLCQGGTSRRLKKHKSSHDAARTLAVVAGVVRKLRAGEGLTIQERTNPKPTCTRKIHGCRPRPAELFPFVANIKMEKGICPSPREYRRCENLWDIFAAYEPNAVGRRIYHSRSTDWFNECKGGCGGCIWISVPTRALVEQLVKDFNGKQMKDGRLVVKDTSMPVEAALPKGCTDCEEGKQ</sequence>
<comment type="caution">
    <text evidence="2">The sequence shown here is derived from an EMBL/GenBank/DDBJ whole genome shotgun (WGS) entry which is preliminary data.</text>
</comment>
<dbReference type="EMBL" id="JAWRVE010000035">
    <property type="protein sequence ID" value="KAL1870864.1"/>
    <property type="molecule type" value="Genomic_DNA"/>
</dbReference>
<reference evidence="2 3" key="1">
    <citation type="journal article" date="2024" name="IMA Fungus">
        <title>IMA Genome - F19 : A genome assembly and annotation guide to empower mycologists, including annotated draft genome sequences of Ceratocystis pirilliformis, Diaporthe australafricana, Fusarium ophioides, Paecilomyces lecythidis, and Sporothrix stenoceras.</title>
        <authorList>
            <person name="Aylward J."/>
            <person name="Wilson A.M."/>
            <person name="Visagie C.M."/>
            <person name="Spraker J."/>
            <person name="Barnes I."/>
            <person name="Buitendag C."/>
            <person name="Ceriani C."/>
            <person name="Del Mar Angel L."/>
            <person name="du Plessis D."/>
            <person name="Fuchs T."/>
            <person name="Gasser K."/>
            <person name="Kramer D."/>
            <person name="Li W."/>
            <person name="Munsamy K."/>
            <person name="Piso A."/>
            <person name="Price J.L."/>
            <person name="Sonnekus B."/>
            <person name="Thomas C."/>
            <person name="van der Nest A."/>
            <person name="van Dijk A."/>
            <person name="van Heerden A."/>
            <person name="van Vuuren N."/>
            <person name="Yilmaz N."/>
            <person name="Duong T.A."/>
            <person name="van der Merwe N.A."/>
            <person name="Wingfield M.J."/>
            <person name="Wingfield B.D."/>
        </authorList>
    </citation>
    <scope>NUCLEOTIDE SEQUENCE [LARGE SCALE GENOMIC DNA]</scope>
    <source>
        <strain evidence="2 3">CMW 18300</strain>
    </source>
</reference>